<dbReference type="OrthoDB" id="1421826at2"/>
<accession>A0A1I3PBJ1</accession>
<dbReference type="Proteomes" id="UP000243887">
    <property type="component" value="Unassembled WGS sequence"/>
</dbReference>
<dbReference type="PANTHER" id="PTHR39186:SF1">
    <property type="entry name" value="DUF2071 DOMAIN-CONTAINING PROTEIN"/>
    <property type="match status" value="1"/>
</dbReference>
<dbReference type="AlphaFoldDB" id="A0A1I3PBJ1"/>
<evidence type="ECO:0000313" key="1">
    <source>
        <dbReference type="EMBL" id="SFJ18832.1"/>
    </source>
</evidence>
<dbReference type="RefSeq" id="WP_090678349.1">
    <property type="nucleotide sequence ID" value="NZ_FORU01000004.1"/>
</dbReference>
<gene>
    <name evidence="1" type="ORF">SAMN04487893_10454</name>
</gene>
<dbReference type="InterPro" id="IPR018644">
    <property type="entry name" value="DUF2071"/>
</dbReference>
<protein>
    <recommendedName>
        <fullName evidence="3">DUF2071 domain-containing protein</fullName>
    </recommendedName>
</protein>
<name>A0A1I3PBJ1_9FLAO</name>
<evidence type="ECO:0000313" key="2">
    <source>
        <dbReference type="Proteomes" id="UP000243887"/>
    </source>
</evidence>
<organism evidence="1 2">
    <name type="scientific">Myroides guanonis</name>
    <dbReference type="NCBI Taxonomy" id="1150112"/>
    <lineage>
        <taxon>Bacteria</taxon>
        <taxon>Pseudomonadati</taxon>
        <taxon>Bacteroidota</taxon>
        <taxon>Flavobacteriia</taxon>
        <taxon>Flavobacteriales</taxon>
        <taxon>Flavobacteriaceae</taxon>
        <taxon>Myroides</taxon>
    </lineage>
</organism>
<dbReference type="PANTHER" id="PTHR39186">
    <property type="entry name" value="DUF2071 FAMILY PROTEIN"/>
    <property type="match status" value="1"/>
</dbReference>
<proteinExistence type="predicted"/>
<dbReference type="InterPro" id="IPR023375">
    <property type="entry name" value="ADC_dom_sf"/>
</dbReference>
<dbReference type="EMBL" id="FORU01000004">
    <property type="protein sequence ID" value="SFJ18832.1"/>
    <property type="molecule type" value="Genomic_DNA"/>
</dbReference>
<dbReference type="Pfam" id="PF09844">
    <property type="entry name" value="DUF2071"/>
    <property type="match status" value="1"/>
</dbReference>
<dbReference type="SUPFAM" id="SSF160104">
    <property type="entry name" value="Acetoacetate decarboxylase-like"/>
    <property type="match status" value="1"/>
</dbReference>
<dbReference type="STRING" id="1150112.SAMN04487893_10454"/>
<reference evidence="2" key="1">
    <citation type="submission" date="2016-10" db="EMBL/GenBank/DDBJ databases">
        <authorList>
            <person name="Varghese N."/>
            <person name="Submissions S."/>
        </authorList>
    </citation>
    <scope>NUCLEOTIDE SEQUENCE [LARGE SCALE GENOMIC DNA]</scope>
    <source>
        <strain evidence="2">DSM 26542</strain>
    </source>
</reference>
<evidence type="ECO:0008006" key="3">
    <source>
        <dbReference type="Google" id="ProtNLM"/>
    </source>
</evidence>
<sequence length="241" mass="28812">MYTIKELLQHTKHRPWKHPKQTYSYYQEWNKALFFHWKVDAEELQKQLPENLELDLYQGEAWISLVPFTMQKIRPRLLPSVSFISDFDEINLRTYVIKDGKPGVYFLNIEAGKKLSADIARLLSGLPYQYSNIQRNQVDQYQAKFQQKNFLLKAQYNIGKPLHEKTPLDLFLTERYCLYVDNNDKLYRYEIQHLPWEIQELHTTELEIQYQIGTIKLSSPPNLMHYSKGVQVIAWEKELVI</sequence>
<dbReference type="Gene3D" id="2.40.400.10">
    <property type="entry name" value="Acetoacetate decarboxylase-like"/>
    <property type="match status" value="1"/>
</dbReference>
<keyword evidence="2" id="KW-1185">Reference proteome</keyword>